<proteinExistence type="predicted"/>
<organism evidence="3 4">
    <name type="scientific">Leptospira interrogans str. UI 12758</name>
    <dbReference type="NCBI Taxonomy" id="1049938"/>
    <lineage>
        <taxon>Bacteria</taxon>
        <taxon>Pseudomonadati</taxon>
        <taxon>Spirochaetota</taxon>
        <taxon>Spirochaetia</taxon>
        <taxon>Leptospirales</taxon>
        <taxon>Leptospiraceae</taxon>
        <taxon>Leptospira</taxon>
    </lineage>
</organism>
<evidence type="ECO:0000313" key="3">
    <source>
        <dbReference type="EMBL" id="EKR53758.1"/>
    </source>
</evidence>
<evidence type="ECO:0000259" key="2">
    <source>
        <dbReference type="Pfam" id="PF07603"/>
    </source>
</evidence>
<keyword evidence="1" id="KW-0812">Transmembrane</keyword>
<sequence>MKSKTMATKTRNQKSFFIYKLILVFFGFTISITSAPFVDNSDGTITDIGNALIWQKCTNNLAGSTCTGGTGTVQLDWAGALTFCNGLNTLNAGAGYTNRTTWRLPNVTELRSIVDHSFGTSPVINTTIFPGTVLQYYWTSTSYKLLTSSAWAINFQSGFTSGNGKNSTYYVRCVASPP</sequence>
<reference evidence="3 4" key="1">
    <citation type="submission" date="2012-10" db="EMBL/GenBank/DDBJ databases">
        <authorList>
            <person name="Harkins D.M."/>
            <person name="Durkin A.S."/>
            <person name="Brinkac L.M."/>
            <person name="Haft D.H."/>
            <person name="Selengut J.D."/>
            <person name="Sanka R."/>
            <person name="DePew J."/>
            <person name="Purushe J."/>
            <person name="Chanthongthip A."/>
            <person name="Lattana O."/>
            <person name="Phetsouvanh R."/>
            <person name="Newton P.N."/>
            <person name="Vinetz J.M."/>
            <person name="Sutton G.G."/>
            <person name="Nierman W.C."/>
            <person name="Fouts D.E."/>
        </authorList>
    </citation>
    <scope>NUCLEOTIDE SEQUENCE [LARGE SCALE GENOMIC DNA]</scope>
    <source>
        <strain evidence="3 4">UI 12758</strain>
    </source>
</reference>
<dbReference type="RefSeq" id="WP_002072649.1">
    <property type="nucleotide sequence ID" value="NZ_AHNR02000063.1"/>
</dbReference>
<protein>
    <submittedName>
        <fullName evidence="3">PF07603 family protein</fullName>
    </submittedName>
</protein>
<name>A0A0E2DDM3_LEPIR</name>
<dbReference type="EMBL" id="AHNR02000063">
    <property type="protein sequence ID" value="EKR53758.1"/>
    <property type="molecule type" value="Genomic_DNA"/>
</dbReference>
<dbReference type="PANTHER" id="PTHR35812">
    <property type="entry name" value="LIPOPROTEIN"/>
    <property type="match status" value="1"/>
</dbReference>
<comment type="caution">
    <text evidence="3">The sequence shown here is derived from an EMBL/GenBank/DDBJ whole genome shotgun (WGS) entry which is preliminary data.</text>
</comment>
<dbReference type="PANTHER" id="PTHR35812:SF1">
    <property type="entry name" value="LIPOPROTEIN"/>
    <property type="match status" value="1"/>
</dbReference>
<dbReference type="AlphaFoldDB" id="A0A0E2DDM3"/>
<accession>A0A0E2DDM3</accession>
<evidence type="ECO:0000256" key="1">
    <source>
        <dbReference type="SAM" id="Phobius"/>
    </source>
</evidence>
<gene>
    <name evidence="3" type="ORF">LEP1GSC105_0486</name>
</gene>
<feature type="domain" description="Lcl C-terminal" evidence="2">
    <location>
        <begin position="43"/>
        <end position="174"/>
    </location>
</feature>
<keyword evidence="1" id="KW-1133">Transmembrane helix</keyword>
<evidence type="ECO:0000313" key="4">
    <source>
        <dbReference type="Proteomes" id="UP000001340"/>
    </source>
</evidence>
<keyword evidence="1" id="KW-0472">Membrane</keyword>
<dbReference type="Proteomes" id="UP000001340">
    <property type="component" value="Unassembled WGS sequence"/>
</dbReference>
<dbReference type="InterPro" id="IPR011460">
    <property type="entry name" value="Lcl_C"/>
</dbReference>
<dbReference type="Pfam" id="PF07603">
    <property type="entry name" value="Lcl_C"/>
    <property type="match status" value="1"/>
</dbReference>
<feature type="transmembrane region" description="Helical" evidence="1">
    <location>
        <begin position="21"/>
        <end position="38"/>
    </location>
</feature>